<gene>
    <name evidence="1" type="ORF">KGMB02408_42400</name>
</gene>
<evidence type="ECO:0000313" key="2">
    <source>
        <dbReference type="Proteomes" id="UP000288079"/>
    </source>
</evidence>
<name>A0A401M0Q6_9BACE</name>
<organism evidence="1 2">
    <name type="scientific">Bacteroides faecalis</name>
    <dbReference type="NCBI Taxonomy" id="2447885"/>
    <lineage>
        <taxon>Bacteria</taxon>
        <taxon>Pseudomonadati</taxon>
        <taxon>Bacteroidota</taxon>
        <taxon>Bacteroidia</taxon>
        <taxon>Bacteroidales</taxon>
        <taxon>Bacteroidaceae</taxon>
        <taxon>Bacteroides</taxon>
    </lineage>
</organism>
<sequence length="282" mass="32976">MKIDLKQKGRIKKCINMNNIKRLLSMICIIVYLAPVYGQKDTITSDGLYLKYNTPRYHMSDFAKQNILKILNGEIRNPAPKDSDMEKGELSRMTKLIGLTYKALPQYIISETFYLNEPPLNPRELLWTACSIIISQWIHEDGECILFIKCSGDRPIIKGKGMKPNKSIDRLPTNVFGRLRERLNVTPMSFKEITEEEIQEIKKKINMWPPEKAKETFNAQYVITYPIKSKKSVYMGKYTHKMDLMMTKWGEHLTVSFLVTKKGNKNIEKYIKDVEEAFWFED</sequence>
<dbReference type="EMBL" id="BHWB01000023">
    <property type="protein sequence ID" value="GCB37295.1"/>
    <property type="molecule type" value="Genomic_DNA"/>
</dbReference>
<reference evidence="1 2" key="1">
    <citation type="submission" date="2018-10" db="EMBL/GenBank/DDBJ databases">
        <title>Draft Genome Sequence of Bacteroides sp. KCTC 15687.</title>
        <authorList>
            <person name="Yu S.Y."/>
            <person name="Kim J.S."/>
            <person name="Oh B.S."/>
            <person name="Park S.H."/>
            <person name="Kang S.W."/>
            <person name="Park J.E."/>
            <person name="Choi S.H."/>
            <person name="Han K.I."/>
            <person name="Lee K.C."/>
            <person name="Eom M.K."/>
            <person name="Suh M.K."/>
            <person name="Lee D.H."/>
            <person name="Yoon H."/>
            <person name="Kim B."/>
            <person name="Yang S.J."/>
            <person name="Lee J.S."/>
            <person name="Lee J.H."/>
        </authorList>
    </citation>
    <scope>NUCLEOTIDE SEQUENCE [LARGE SCALE GENOMIC DNA]</scope>
    <source>
        <strain evidence="1 2">KCTC 15687</strain>
    </source>
</reference>
<comment type="caution">
    <text evidence="1">The sequence shown here is derived from an EMBL/GenBank/DDBJ whole genome shotgun (WGS) entry which is preliminary data.</text>
</comment>
<keyword evidence="2" id="KW-1185">Reference proteome</keyword>
<evidence type="ECO:0000313" key="1">
    <source>
        <dbReference type="EMBL" id="GCB37295.1"/>
    </source>
</evidence>
<accession>A0A401M0Q6</accession>
<proteinExistence type="predicted"/>
<protein>
    <submittedName>
        <fullName evidence="1">Uncharacterized protein</fullName>
    </submittedName>
</protein>
<dbReference type="AlphaFoldDB" id="A0A401M0Q6"/>
<dbReference type="Proteomes" id="UP000288079">
    <property type="component" value="Unassembled WGS sequence"/>
</dbReference>